<sequence>MSSFTVRELVIQDSASCYSDVSCDALEDDICIRKLESPIPKEQPLIISNLRWDASNHSKTSLDSSPTYYRHKQVQEEEQSHKSKDLPLRRPVRSSGEKMDVEVNSTTLSPPLSWLSQQAQPMVHDYLLLQDSASCYSDVSSDGLEDDICIQKLESRIAKEQPPTISNLRWDASSNHSKTSLDSSPTYYRQKQAREEEQPRTTPKICPDEGQFDRLKKDGP</sequence>
<keyword evidence="3" id="KW-1185">Reference proteome</keyword>
<proteinExistence type="predicted"/>
<gene>
    <name evidence="2" type="ORF">IV203_032320</name>
</gene>
<dbReference type="AlphaFoldDB" id="A0A9K3PH65"/>
<dbReference type="Proteomes" id="UP000693970">
    <property type="component" value="Unassembled WGS sequence"/>
</dbReference>
<reference evidence="2" key="2">
    <citation type="submission" date="2021-04" db="EMBL/GenBank/DDBJ databases">
        <authorList>
            <person name="Podell S."/>
        </authorList>
    </citation>
    <scope>NUCLEOTIDE SEQUENCE</scope>
    <source>
        <strain evidence="2">Hildebrandi</strain>
    </source>
</reference>
<feature type="compositionally biased region" description="Basic and acidic residues" evidence="1">
    <location>
        <begin position="73"/>
        <end position="88"/>
    </location>
</feature>
<organism evidence="2 3">
    <name type="scientific">Nitzschia inconspicua</name>
    <dbReference type="NCBI Taxonomy" id="303405"/>
    <lineage>
        <taxon>Eukaryota</taxon>
        <taxon>Sar</taxon>
        <taxon>Stramenopiles</taxon>
        <taxon>Ochrophyta</taxon>
        <taxon>Bacillariophyta</taxon>
        <taxon>Bacillariophyceae</taxon>
        <taxon>Bacillariophycidae</taxon>
        <taxon>Bacillariales</taxon>
        <taxon>Bacillariaceae</taxon>
        <taxon>Nitzschia</taxon>
    </lineage>
</organism>
<comment type="caution">
    <text evidence="2">The sequence shown here is derived from an EMBL/GenBank/DDBJ whole genome shotgun (WGS) entry which is preliminary data.</text>
</comment>
<evidence type="ECO:0000313" key="3">
    <source>
        <dbReference type="Proteomes" id="UP000693970"/>
    </source>
</evidence>
<evidence type="ECO:0000313" key="2">
    <source>
        <dbReference type="EMBL" id="KAG7344789.1"/>
    </source>
</evidence>
<feature type="region of interest" description="Disordered" evidence="1">
    <location>
        <begin position="58"/>
        <end position="111"/>
    </location>
</feature>
<protein>
    <submittedName>
        <fullName evidence="2">Uncharacterized protein</fullName>
    </submittedName>
</protein>
<name>A0A9K3PH65_9STRA</name>
<feature type="compositionally biased region" description="Polar residues" evidence="1">
    <location>
        <begin position="164"/>
        <end position="189"/>
    </location>
</feature>
<feature type="region of interest" description="Disordered" evidence="1">
    <location>
        <begin position="164"/>
        <end position="220"/>
    </location>
</feature>
<reference evidence="2" key="1">
    <citation type="journal article" date="2021" name="Sci. Rep.">
        <title>Diploid genomic architecture of Nitzschia inconspicua, an elite biomass production diatom.</title>
        <authorList>
            <person name="Oliver A."/>
            <person name="Podell S."/>
            <person name="Pinowska A."/>
            <person name="Traller J.C."/>
            <person name="Smith S.R."/>
            <person name="McClure R."/>
            <person name="Beliaev A."/>
            <person name="Bohutskyi P."/>
            <person name="Hill E.A."/>
            <person name="Rabines A."/>
            <person name="Zheng H."/>
            <person name="Allen L.Z."/>
            <person name="Kuo A."/>
            <person name="Grigoriev I.V."/>
            <person name="Allen A.E."/>
            <person name="Hazlebeck D."/>
            <person name="Allen E.E."/>
        </authorList>
    </citation>
    <scope>NUCLEOTIDE SEQUENCE</scope>
    <source>
        <strain evidence="2">Hildebrandi</strain>
    </source>
</reference>
<feature type="compositionally biased region" description="Basic and acidic residues" evidence="1">
    <location>
        <begin position="211"/>
        <end position="220"/>
    </location>
</feature>
<evidence type="ECO:0000256" key="1">
    <source>
        <dbReference type="SAM" id="MobiDB-lite"/>
    </source>
</evidence>
<dbReference type="EMBL" id="JAGRRH010000022">
    <property type="protein sequence ID" value="KAG7344789.1"/>
    <property type="molecule type" value="Genomic_DNA"/>
</dbReference>
<accession>A0A9K3PH65</accession>
<feature type="compositionally biased region" description="Polar residues" evidence="1">
    <location>
        <begin position="58"/>
        <end position="67"/>
    </location>
</feature>